<comment type="caution">
    <text evidence="2">The sequence shown here is derived from an EMBL/GenBank/DDBJ whole genome shotgun (WGS) entry which is preliminary data.</text>
</comment>
<accession>A0ABW8J920</accession>
<reference evidence="2 3" key="1">
    <citation type="submission" date="2020-10" db="EMBL/GenBank/DDBJ databases">
        <title>Phylogeny of dyella-like bacteria.</title>
        <authorList>
            <person name="Fu J."/>
        </authorList>
    </citation>
    <scope>NUCLEOTIDE SEQUENCE [LARGE SCALE GENOMIC DNA]</scope>
    <source>
        <strain evidence="2 3">KACC 19113</strain>
    </source>
</reference>
<organism evidence="2 3">
    <name type="scientific">Rhodanobacter hydrolyticus</name>
    <dbReference type="NCBI Taxonomy" id="2250595"/>
    <lineage>
        <taxon>Bacteria</taxon>
        <taxon>Pseudomonadati</taxon>
        <taxon>Pseudomonadota</taxon>
        <taxon>Gammaproteobacteria</taxon>
        <taxon>Lysobacterales</taxon>
        <taxon>Rhodanobacteraceae</taxon>
        <taxon>Rhodanobacter</taxon>
    </lineage>
</organism>
<feature type="region of interest" description="Disordered" evidence="1">
    <location>
        <begin position="80"/>
        <end position="99"/>
    </location>
</feature>
<evidence type="ECO:0008006" key="4">
    <source>
        <dbReference type="Google" id="ProtNLM"/>
    </source>
</evidence>
<keyword evidence="3" id="KW-1185">Reference proteome</keyword>
<dbReference type="Proteomes" id="UP001620339">
    <property type="component" value="Unassembled WGS sequence"/>
</dbReference>
<evidence type="ECO:0000256" key="1">
    <source>
        <dbReference type="SAM" id="MobiDB-lite"/>
    </source>
</evidence>
<proteinExistence type="predicted"/>
<gene>
    <name evidence="2" type="ORF">ISP25_13400</name>
</gene>
<protein>
    <recommendedName>
        <fullName evidence="4">DUF4932 domain-containing protein</fullName>
    </recommendedName>
</protein>
<evidence type="ECO:0000313" key="2">
    <source>
        <dbReference type="EMBL" id="MFK2878070.1"/>
    </source>
</evidence>
<dbReference type="EMBL" id="JADIKK010000008">
    <property type="protein sequence ID" value="MFK2878070.1"/>
    <property type="molecule type" value="Genomic_DNA"/>
</dbReference>
<name>A0ABW8J920_9GAMM</name>
<evidence type="ECO:0000313" key="3">
    <source>
        <dbReference type="Proteomes" id="UP001620339"/>
    </source>
</evidence>
<sequence>MLRRWLGRSILKSLALGCWVPACLLFAGMVDARQPAPSPAAPPPADCASPAALFAFHSDFWVNLHHFLYVSAVAAASQNRPHPSRLEADDTATQQRLDTSESGEWNAVVAYYEKSMVSRDLLFDPGMGQIKNQLEDATDSSDLAQTDIPTTLKAMLLQAAPIYRKYWWPAQDSRNHRWIAGLRPLLAAHGSAMCEALTKVYEHPWPASPVRVDVVGYANWAGAYTTLAPVRITITSTQASYQGQASLEMVFHEASHGMVDKLTAAMEDAEKALDRQHAGASAAVPKTLWHAVLFYTAGQLAARQMPGYVPYAEKNGLWQRAWPAPDYDLIARDWLPRIQGHAGLSQAATSLVDDVAVQAQSQARRGASG</sequence>
<dbReference type="RefSeq" id="WP_404614552.1">
    <property type="nucleotide sequence ID" value="NZ_JADIKK010000008.1"/>
</dbReference>